<dbReference type="SUPFAM" id="SSF46785">
    <property type="entry name" value="Winged helix' DNA-binding domain"/>
    <property type="match status" value="1"/>
</dbReference>
<dbReference type="PANTHER" id="PTHR33238">
    <property type="entry name" value="IRON (METAL) DEPENDENT REPRESSOR, DTXR FAMILY"/>
    <property type="match status" value="1"/>
</dbReference>
<dbReference type="InterPro" id="IPR036388">
    <property type="entry name" value="WH-like_DNA-bd_sf"/>
</dbReference>
<dbReference type="Gene3D" id="1.10.60.10">
    <property type="entry name" value="Iron dependent repressor, metal binding and dimerisation domain"/>
    <property type="match status" value="1"/>
</dbReference>
<dbReference type="SUPFAM" id="SSF47979">
    <property type="entry name" value="Iron-dependent repressor protein, dimerization domain"/>
    <property type="match status" value="1"/>
</dbReference>
<feature type="domain" description="Iron dependent repressor metal binding and dimerisation" evidence="1">
    <location>
        <begin position="91"/>
        <end position="159"/>
    </location>
</feature>
<dbReference type="GO" id="GO:0045892">
    <property type="term" value="P:negative regulation of DNA-templated transcription"/>
    <property type="evidence" value="ECO:0007669"/>
    <property type="project" value="TreeGrafter"/>
</dbReference>
<protein>
    <recommendedName>
        <fullName evidence="1">Iron dependent repressor metal binding and dimerisation domain-containing protein</fullName>
    </recommendedName>
</protein>
<dbReference type="InterPro" id="IPR050536">
    <property type="entry name" value="DtxR_MntR_Metal-Reg"/>
</dbReference>
<dbReference type="EMBL" id="UINC01182454">
    <property type="protein sequence ID" value="SVD92682.1"/>
    <property type="molecule type" value="Genomic_DNA"/>
</dbReference>
<accession>A0A382ZB13</accession>
<gene>
    <name evidence="2" type="ORF">METZ01_LOCUS445536</name>
</gene>
<sequence length="174" mass="20380">MTQQKQIRKWENINCPVHRKLSHNTENYLYAMYLLDEKNEKITASTLLEYIKQLPSSENLGTSLPTVTGMLKRMARDHLITKDKNNEIFLTEYGKISAKEQTKRFRLASKFLHEILKIELKDVFQEAHRLEHAMSQEVENSIEKLLNYPSKDPFGQTIPGINFNVNEQNFPLTK</sequence>
<dbReference type="PANTHER" id="PTHR33238:SF10">
    <property type="entry name" value="IRON-DEPENDENT REPRESSOR IDER"/>
    <property type="match status" value="1"/>
</dbReference>
<dbReference type="InterPro" id="IPR022689">
    <property type="entry name" value="Iron_dep_repressor"/>
</dbReference>
<dbReference type="InterPro" id="IPR036421">
    <property type="entry name" value="Fe_dep_repressor_sf"/>
</dbReference>
<feature type="non-terminal residue" evidence="2">
    <location>
        <position position="174"/>
    </location>
</feature>
<dbReference type="GO" id="GO:0046914">
    <property type="term" value="F:transition metal ion binding"/>
    <property type="evidence" value="ECO:0007669"/>
    <property type="project" value="InterPro"/>
</dbReference>
<dbReference type="GO" id="GO:0046983">
    <property type="term" value="F:protein dimerization activity"/>
    <property type="evidence" value="ECO:0007669"/>
    <property type="project" value="InterPro"/>
</dbReference>
<evidence type="ECO:0000313" key="2">
    <source>
        <dbReference type="EMBL" id="SVD92682.1"/>
    </source>
</evidence>
<name>A0A382ZB13_9ZZZZ</name>
<dbReference type="GO" id="GO:0003700">
    <property type="term" value="F:DNA-binding transcription factor activity"/>
    <property type="evidence" value="ECO:0007669"/>
    <property type="project" value="InterPro"/>
</dbReference>
<proteinExistence type="predicted"/>
<dbReference type="Gene3D" id="1.10.10.10">
    <property type="entry name" value="Winged helix-like DNA-binding domain superfamily/Winged helix DNA-binding domain"/>
    <property type="match status" value="1"/>
</dbReference>
<dbReference type="InterPro" id="IPR036390">
    <property type="entry name" value="WH_DNA-bd_sf"/>
</dbReference>
<evidence type="ECO:0000259" key="1">
    <source>
        <dbReference type="Pfam" id="PF02742"/>
    </source>
</evidence>
<dbReference type="InterPro" id="IPR001367">
    <property type="entry name" value="Fe_dep_repressor"/>
</dbReference>
<reference evidence="2" key="1">
    <citation type="submission" date="2018-05" db="EMBL/GenBank/DDBJ databases">
        <authorList>
            <person name="Lanie J.A."/>
            <person name="Ng W.-L."/>
            <person name="Kazmierczak K.M."/>
            <person name="Andrzejewski T.M."/>
            <person name="Davidsen T.M."/>
            <person name="Wayne K.J."/>
            <person name="Tettelin H."/>
            <person name="Glass J.I."/>
            <person name="Rusch D."/>
            <person name="Podicherti R."/>
            <person name="Tsui H.-C.T."/>
            <person name="Winkler M.E."/>
        </authorList>
    </citation>
    <scope>NUCLEOTIDE SEQUENCE</scope>
</reference>
<dbReference type="SMART" id="SM00529">
    <property type="entry name" value="HTH_DTXR"/>
    <property type="match status" value="1"/>
</dbReference>
<dbReference type="AlphaFoldDB" id="A0A382ZB13"/>
<dbReference type="Pfam" id="PF02742">
    <property type="entry name" value="Fe_dep_repr_C"/>
    <property type="match status" value="1"/>
</dbReference>
<organism evidence="2">
    <name type="scientific">marine metagenome</name>
    <dbReference type="NCBI Taxonomy" id="408172"/>
    <lineage>
        <taxon>unclassified sequences</taxon>
        <taxon>metagenomes</taxon>
        <taxon>ecological metagenomes</taxon>
    </lineage>
</organism>